<dbReference type="AlphaFoldDB" id="A0AAI8ZJL3"/>
<reference evidence="2 3" key="1">
    <citation type="submission" date="2011-11" db="EMBL/GenBank/DDBJ databases">
        <authorList>
            <person name="Gartemann K."/>
        </authorList>
    </citation>
    <scope>NUCLEOTIDE SEQUENCE [LARGE SCALE GENOMIC DNA]</scope>
    <source>
        <strain evidence="3">NCPPB 2581</strain>
    </source>
</reference>
<reference evidence="3" key="2">
    <citation type="submission" date="2013-04" db="EMBL/GenBank/DDBJ databases">
        <title>The genome sequence of the maize-pathogen Clavibacter michiganensis subsp. nebraskensis.</title>
        <authorList>
            <person name="Gartemann K.H."/>
            <person name="Blom J."/>
            <person name="Dreiseikelmann B."/>
            <person name="Fluegel M."/>
            <person name="Jaenicke S."/>
            <person name="Linke B."/>
            <person name="Sczcepanowski R."/>
            <person name="Wittmann J."/>
            <person name="Goesmann A."/>
            <person name="Puehler A."/>
            <person name="Eichenlaub R."/>
            <person name="Rueckert C."/>
        </authorList>
    </citation>
    <scope>NUCLEOTIDE SEQUENCE [LARGE SCALE GENOMIC DNA]</scope>
    <source>
        <strain evidence="3">NCPPB 2581</strain>
    </source>
</reference>
<feature type="region of interest" description="Disordered" evidence="1">
    <location>
        <begin position="1"/>
        <end position="52"/>
    </location>
</feature>
<proteinExistence type="predicted"/>
<evidence type="ECO:0000256" key="1">
    <source>
        <dbReference type="SAM" id="MobiDB-lite"/>
    </source>
</evidence>
<organism evidence="2 3">
    <name type="scientific">Clavibacter nebraskensis NCPPB 2581</name>
    <dbReference type="NCBI Taxonomy" id="1097677"/>
    <lineage>
        <taxon>Bacteria</taxon>
        <taxon>Bacillati</taxon>
        <taxon>Actinomycetota</taxon>
        <taxon>Actinomycetes</taxon>
        <taxon>Micrococcales</taxon>
        <taxon>Microbacteriaceae</taxon>
        <taxon>Clavibacter</taxon>
    </lineage>
</organism>
<name>A0AAI8ZJL3_9MICO</name>
<dbReference type="EMBL" id="HE614873">
    <property type="protein sequence ID" value="CCE76128.1"/>
    <property type="molecule type" value="Genomic_DNA"/>
</dbReference>
<protein>
    <submittedName>
        <fullName evidence="2">Uncharacterized protein</fullName>
    </submittedName>
</protein>
<dbReference type="Proteomes" id="UP000012170">
    <property type="component" value="Chromosome"/>
</dbReference>
<dbReference type="KEGG" id="cmc:CMN_02190"/>
<evidence type="ECO:0000313" key="2">
    <source>
        <dbReference type="EMBL" id="CCE76128.1"/>
    </source>
</evidence>
<gene>
    <name evidence="2" type="ORF">CMN_02190</name>
</gene>
<sequence length="237" mass="25974">MSAGRQGPWGGDERRYLRIPPPTSSSSPFLKTTAPGGPPVPRMKGNTMTKTTPATLERDLDHTRAAYKEEATAVKHAHTAKKAEIMKDPMTSDLAKREKVDELRTQTRAELDGIKAKQQTYVKDLRAKVERELLGSQPSDANSVLLRRDAADRARRITDEKEALAVLEDASRGGDDSLAHAVGYRARNSGWINALDAYREAQPGAADSATALAKLESLDRDPSYNFANQITYSAPNE</sequence>
<evidence type="ECO:0000313" key="3">
    <source>
        <dbReference type="Proteomes" id="UP000012170"/>
    </source>
</evidence>
<accession>A0AAI8ZJL3</accession>